<dbReference type="GeneID" id="43589610"/>
<feature type="domain" description="Protein CPL1-like" evidence="2">
    <location>
        <begin position="252"/>
        <end position="309"/>
    </location>
</feature>
<protein>
    <recommendedName>
        <fullName evidence="2">Protein CPL1-like domain-containing protein</fullName>
    </recommendedName>
</protein>
<dbReference type="AlphaFoldDB" id="A0A5M6BZK1"/>
<reference evidence="3" key="2">
    <citation type="submission" date="2024-01" db="EMBL/GenBank/DDBJ databases">
        <title>Comparative genomics of Cryptococcus and Kwoniella reveals pathogenesis evolution and contrasting modes of karyotype evolution via chromosome fusion or intercentromeric recombination.</title>
        <authorList>
            <person name="Coelho M.A."/>
            <person name="David-Palma M."/>
            <person name="Shea T."/>
            <person name="Bowers K."/>
            <person name="McGinley-Smith S."/>
            <person name="Mohammad A.W."/>
            <person name="Gnirke A."/>
            <person name="Yurkov A.M."/>
            <person name="Nowrousian M."/>
            <person name="Sun S."/>
            <person name="Cuomo C.A."/>
            <person name="Heitman J."/>
        </authorList>
    </citation>
    <scope>NUCLEOTIDE SEQUENCE</scope>
    <source>
        <strain evidence="3">CBS 12478</strain>
    </source>
</reference>
<evidence type="ECO:0000256" key="1">
    <source>
        <dbReference type="SAM" id="SignalP"/>
    </source>
</evidence>
<proteinExistence type="predicted"/>
<dbReference type="KEGG" id="ksn:43589610"/>
<dbReference type="RefSeq" id="XP_031860180.1">
    <property type="nucleotide sequence ID" value="XM_032005461.1"/>
</dbReference>
<keyword evidence="1" id="KW-0732">Signal</keyword>
<dbReference type="Proteomes" id="UP000322225">
    <property type="component" value="Chromosome 9"/>
</dbReference>
<dbReference type="Pfam" id="PF21671">
    <property type="entry name" value="CPL1-like"/>
    <property type="match status" value="1"/>
</dbReference>
<reference evidence="3" key="1">
    <citation type="submission" date="2017-08" db="EMBL/GenBank/DDBJ databases">
        <authorList>
            <person name="Cuomo C."/>
            <person name="Billmyre B."/>
            <person name="Heitman J."/>
        </authorList>
    </citation>
    <scope>NUCLEOTIDE SEQUENCE</scope>
    <source>
        <strain evidence="3">CBS 12478</strain>
    </source>
</reference>
<feature type="signal peptide" evidence="1">
    <location>
        <begin position="1"/>
        <end position="19"/>
    </location>
</feature>
<dbReference type="PANTHER" id="PTHR35192">
    <property type="entry name" value="PROTEIN, PUTATIVE-RELATED"/>
    <property type="match status" value="1"/>
</dbReference>
<evidence type="ECO:0000313" key="3">
    <source>
        <dbReference type="EMBL" id="WWD20612.1"/>
    </source>
</evidence>
<accession>A0A5M6BZK1</accession>
<dbReference type="EMBL" id="CP144059">
    <property type="protein sequence ID" value="WWD20612.1"/>
    <property type="molecule type" value="Genomic_DNA"/>
</dbReference>
<feature type="chain" id="PRO_5044097619" description="Protein CPL1-like domain-containing protein" evidence="1">
    <location>
        <begin position="20"/>
        <end position="311"/>
    </location>
</feature>
<dbReference type="OrthoDB" id="439917at2759"/>
<name>A0A5M6BZK1_9TREE</name>
<dbReference type="InterPro" id="IPR038955">
    <property type="entry name" value="PriA/CPL1_fungi"/>
</dbReference>
<evidence type="ECO:0000259" key="2">
    <source>
        <dbReference type="Pfam" id="PF21671"/>
    </source>
</evidence>
<organism evidence="3 4">
    <name type="scientific">Kwoniella shandongensis</name>
    <dbReference type="NCBI Taxonomy" id="1734106"/>
    <lineage>
        <taxon>Eukaryota</taxon>
        <taxon>Fungi</taxon>
        <taxon>Dikarya</taxon>
        <taxon>Basidiomycota</taxon>
        <taxon>Agaricomycotina</taxon>
        <taxon>Tremellomycetes</taxon>
        <taxon>Tremellales</taxon>
        <taxon>Cryptococcaceae</taxon>
        <taxon>Kwoniella</taxon>
    </lineage>
</organism>
<dbReference type="InterPro" id="IPR048661">
    <property type="entry name" value="CPL1-like"/>
</dbReference>
<keyword evidence="4" id="KW-1185">Reference proteome</keyword>
<gene>
    <name evidence="3" type="ORF">CI109_105088</name>
</gene>
<sequence length="311" mass="33203">MFAKSTFVAFLALASSVSAGGLSLNLRTSYNFGCSSSIKAKATTPQRDSCSSSGSFFTEYQGNPLCVSSSTRTPPPSDLTCPFNWGSHKTAKCCVPETEVSPCDCGEGYTFNSNEKKCVANHGGGCGQDQWYHDRSSSCCDNSWHWSPPTGPCPKGITCPTDWFWHKDHQKCKPHHPRSPEPDCDDWDQKNQCCGGGGSGPSQGVSGGSWKRNFKAREQIALFPQSNLDKMYCPSPLHACTVPTTTGGEWSYECIDFETELESCGGCASTGEGVDCTKIPNVLGVGCESGVCAVYTCEAGFAANGTECVAI</sequence>
<dbReference type="PANTHER" id="PTHR35192:SF2">
    <property type="entry name" value="APPLE DOMAIN-CONTAINING PROTEIN"/>
    <property type="match status" value="1"/>
</dbReference>
<evidence type="ECO:0000313" key="4">
    <source>
        <dbReference type="Proteomes" id="UP000322225"/>
    </source>
</evidence>